<reference evidence="3" key="1">
    <citation type="journal article" date="2019" name="Int. J. Syst. Evol. Microbiol.">
        <title>The Global Catalogue of Microorganisms (GCM) 10K type strain sequencing project: providing services to taxonomists for standard genome sequencing and annotation.</title>
        <authorList>
            <consortium name="The Broad Institute Genomics Platform"/>
            <consortium name="The Broad Institute Genome Sequencing Center for Infectious Disease"/>
            <person name="Wu L."/>
            <person name="Ma J."/>
        </authorList>
    </citation>
    <scope>NUCLEOTIDE SEQUENCE [LARGE SCALE GENOMIC DNA]</scope>
    <source>
        <strain evidence="3">CCUG 56108</strain>
    </source>
</reference>
<evidence type="ECO:0000256" key="1">
    <source>
        <dbReference type="SAM" id="MobiDB-lite"/>
    </source>
</evidence>
<evidence type="ECO:0000313" key="3">
    <source>
        <dbReference type="Proteomes" id="UP001597176"/>
    </source>
</evidence>
<organism evidence="2 3">
    <name type="scientific">Methylobacterium marchantiae</name>
    <dbReference type="NCBI Taxonomy" id="600331"/>
    <lineage>
        <taxon>Bacteria</taxon>
        <taxon>Pseudomonadati</taxon>
        <taxon>Pseudomonadota</taxon>
        <taxon>Alphaproteobacteria</taxon>
        <taxon>Hyphomicrobiales</taxon>
        <taxon>Methylobacteriaceae</taxon>
        <taxon>Methylobacterium</taxon>
    </lineage>
</organism>
<protein>
    <submittedName>
        <fullName evidence="2">Uncharacterized protein</fullName>
    </submittedName>
</protein>
<accession>A0ABW3X4P1</accession>
<comment type="caution">
    <text evidence="2">The sequence shown here is derived from an EMBL/GenBank/DDBJ whole genome shotgun (WGS) entry which is preliminary data.</text>
</comment>
<dbReference type="EMBL" id="JBHTND010000044">
    <property type="protein sequence ID" value="MFD1303933.1"/>
    <property type="molecule type" value="Genomic_DNA"/>
</dbReference>
<name>A0ABW3X4P1_9HYPH</name>
<feature type="region of interest" description="Disordered" evidence="1">
    <location>
        <begin position="25"/>
        <end position="44"/>
    </location>
</feature>
<proteinExistence type="predicted"/>
<dbReference type="Proteomes" id="UP001597176">
    <property type="component" value="Unassembled WGS sequence"/>
</dbReference>
<gene>
    <name evidence="2" type="ORF">ACFQ4G_20410</name>
</gene>
<dbReference type="RefSeq" id="WP_238209277.1">
    <property type="nucleotide sequence ID" value="NZ_JBHTND010000044.1"/>
</dbReference>
<keyword evidence="3" id="KW-1185">Reference proteome</keyword>
<evidence type="ECO:0000313" key="2">
    <source>
        <dbReference type="EMBL" id="MFD1303933.1"/>
    </source>
</evidence>
<sequence>MSAGIASGSEPDGENAVAAIARIGPCRPHESAGTPGTVKKDGTTPAIYGITADFERDGCRKYRFPDSNGL</sequence>